<dbReference type="EMBL" id="JAIWYP010000012">
    <property type="protein sequence ID" value="KAH3728350.1"/>
    <property type="molecule type" value="Genomic_DNA"/>
</dbReference>
<evidence type="ECO:0000313" key="2">
    <source>
        <dbReference type="Proteomes" id="UP000828390"/>
    </source>
</evidence>
<evidence type="ECO:0000313" key="1">
    <source>
        <dbReference type="EMBL" id="KAH3728350.1"/>
    </source>
</evidence>
<reference evidence="1" key="1">
    <citation type="journal article" date="2019" name="bioRxiv">
        <title>The Genome of the Zebra Mussel, Dreissena polymorpha: A Resource for Invasive Species Research.</title>
        <authorList>
            <person name="McCartney M.A."/>
            <person name="Auch B."/>
            <person name="Kono T."/>
            <person name="Mallez S."/>
            <person name="Zhang Y."/>
            <person name="Obille A."/>
            <person name="Becker A."/>
            <person name="Abrahante J.E."/>
            <person name="Garbe J."/>
            <person name="Badalamenti J.P."/>
            <person name="Herman A."/>
            <person name="Mangelson H."/>
            <person name="Liachko I."/>
            <person name="Sullivan S."/>
            <person name="Sone E.D."/>
            <person name="Koren S."/>
            <person name="Silverstein K.A.T."/>
            <person name="Beckman K.B."/>
            <person name="Gohl D.M."/>
        </authorList>
    </citation>
    <scope>NUCLEOTIDE SEQUENCE</scope>
    <source>
        <strain evidence="1">Duluth1</strain>
        <tissue evidence="1">Whole animal</tissue>
    </source>
</reference>
<dbReference type="AlphaFoldDB" id="A0A9D4HRI1"/>
<comment type="caution">
    <text evidence="1">The sequence shown here is derived from an EMBL/GenBank/DDBJ whole genome shotgun (WGS) entry which is preliminary data.</text>
</comment>
<accession>A0A9D4HRI1</accession>
<gene>
    <name evidence="1" type="ORF">DPMN_054304</name>
</gene>
<protein>
    <submittedName>
        <fullName evidence="1">Uncharacterized protein</fullName>
    </submittedName>
</protein>
<dbReference type="Proteomes" id="UP000828390">
    <property type="component" value="Unassembled WGS sequence"/>
</dbReference>
<reference evidence="1" key="2">
    <citation type="submission" date="2020-11" db="EMBL/GenBank/DDBJ databases">
        <authorList>
            <person name="McCartney M.A."/>
            <person name="Auch B."/>
            <person name="Kono T."/>
            <person name="Mallez S."/>
            <person name="Becker A."/>
            <person name="Gohl D.M."/>
            <person name="Silverstein K.A.T."/>
            <person name="Koren S."/>
            <person name="Bechman K.B."/>
            <person name="Herman A."/>
            <person name="Abrahante J.E."/>
            <person name="Garbe J."/>
        </authorList>
    </citation>
    <scope>NUCLEOTIDE SEQUENCE</scope>
    <source>
        <strain evidence="1">Duluth1</strain>
        <tissue evidence="1">Whole animal</tissue>
    </source>
</reference>
<keyword evidence="2" id="KW-1185">Reference proteome</keyword>
<proteinExistence type="predicted"/>
<name>A0A9D4HRI1_DREPO</name>
<organism evidence="1 2">
    <name type="scientific">Dreissena polymorpha</name>
    <name type="common">Zebra mussel</name>
    <name type="synonym">Mytilus polymorpha</name>
    <dbReference type="NCBI Taxonomy" id="45954"/>
    <lineage>
        <taxon>Eukaryota</taxon>
        <taxon>Metazoa</taxon>
        <taxon>Spiralia</taxon>
        <taxon>Lophotrochozoa</taxon>
        <taxon>Mollusca</taxon>
        <taxon>Bivalvia</taxon>
        <taxon>Autobranchia</taxon>
        <taxon>Heteroconchia</taxon>
        <taxon>Euheterodonta</taxon>
        <taxon>Imparidentia</taxon>
        <taxon>Neoheterodontei</taxon>
        <taxon>Myida</taxon>
        <taxon>Dreissenoidea</taxon>
        <taxon>Dreissenidae</taxon>
        <taxon>Dreissena</taxon>
    </lineage>
</organism>
<sequence length="79" mass="9595">MEICKAFFLDYLPPLFKVRIQRDEDLPVIGDEVEQVKMLMNGLRKVYVVDYKCWHNFVEFKDEVRWHDLFHVHGLIDNI</sequence>